<dbReference type="InterPro" id="IPR000182">
    <property type="entry name" value="GNAT_dom"/>
</dbReference>
<dbReference type="Proteomes" id="UP000192727">
    <property type="component" value="Chromosome"/>
</dbReference>
<sequence length="172" mass="19447">MVGVEPQDLKEAETVSGLEFRLMQVGDISRICEIEQEAFTTPWSAGAFINELTSNHFARYMVMEVHGDIAGYGGMWLIMDEAHITNIAVSETYRGRKLGERLLREMQKTAGFLGAKRMTLEVRASNHIAQRLYNKMGFVYSGIRKGYYTDNNEDAIIMWAELPDINTSGPED</sequence>
<organism evidence="6 7">
    <name type="scientific">Paenibacillus larvae subsp. pulvifaciens</name>
    <dbReference type="NCBI Taxonomy" id="1477"/>
    <lineage>
        <taxon>Bacteria</taxon>
        <taxon>Bacillati</taxon>
        <taxon>Bacillota</taxon>
        <taxon>Bacilli</taxon>
        <taxon>Bacillales</taxon>
        <taxon>Paenibacillaceae</taxon>
        <taxon>Paenibacillus</taxon>
    </lineage>
</organism>
<feature type="domain" description="N-acetyltransferase" evidence="5">
    <location>
        <begin position="18"/>
        <end position="163"/>
    </location>
</feature>
<protein>
    <submittedName>
        <fullName evidence="6">Ribosomal-protein-alanine N-acetyltransferase RimI</fullName>
    </submittedName>
</protein>
<dbReference type="Pfam" id="PF00583">
    <property type="entry name" value="Acetyltransf_1"/>
    <property type="match status" value="1"/>
</dbReference>
<evidence type="ECO:0000256" key="2">
    <source>
        <dbReference type="ARBA" id="ARBA00022490"/>
    </source>
</evidence>
<evidence type="ECO:0000256" key="1">
    <source>
        <dbReference type="ARBA" id="ARBA00005395"/>
    </source>
</evidence>
<evidence type="ECO:0000259" key="5">
    <source>
        <dbReference type="PROSITE" id="PS51186"/>
    </source>
</evidence>
<dbReference type="Gene3D" id="3.40.630.30">
    <property type="match status" value="1"/>
</dbReference>
<gene>
    <name evidence="6" type="ORF">B7C51_13905</name>
</gene>
<keyword evidence="4" id="KW-0012">Acyltransferase</keyword>
<evidence type="ECO:0000256" key="4">
    <source>
        <dbReference type="ARBA" id="ARBA00023315"/>
    </source>
</evidence>
<dbReference type="SUPFAM" id="SSF55729">
    <property type="entry name" value="Acyl-CoA N-acyltransferases (Nat)"/>
    <property type="match status" value="1"/>
</dbReference>
<evidence type="ECO:0000313" key="7">
    <source>
        <dbReference type="Proteomes" id="UP000192727"/>
    </source>
</evidence>
<dbReference type="AlphaFoldDB" id="A0A1V0UTS6"/>
<name>A0A1V0UTS6_9BACL</name>
<keyword evidence="3 6" id="KW-0808">Transferase</keyword>
<comment type="similarity">
    <text evidence="1">Belongs to the acetyltransferase family. RimI subfamily.</text>
</comment>
<accession>A0A1V0UTS6</accession>
<dbReference type="PANTHER" id="PTHR43420">
    <property type="entry name" value="ACETYLTRANSFERASE"/>
    <property type="match status" value="1"/>
</dbReference>
<dbReference type="PROSITE" id="PS51186">
    <property type="entry name" value="GNAT"/>
    <property type="match status" value="1"/>
</dbReference>
<dbReference type="NCBIfam" id="TIGR01575">
    <property type="entry name" value="rimI"/>
    <property type="match status" value="1"/>
</dbReference>
<dbReference type="PANTHER" id="PTHR43420:SF44">
    <property type="entry name" value="ACETYLTRANSFERASE YPEA"/>
    <property type="match status" value="1"/>
</dbReference>
<proteinExistence type="inferred from homology"/>
<dbReference type="InterPro" id="IPR050680">
    <property type="entry name" value="YpeA/RimI_acetyltransf"/>
</dbReference>
<dbReference type="InterPro" id="IPR016181">
    <property type="entry name" value="Acyl_CoA_acyltransferase"/>
</dbReference>
<keyword evidence="2" id="KW-0963">Cytoplasm</keyword>
<dbReference type="InterPro" id="IPR006464">
    <property type="entry name" value="AcTrfase_RimI/Ard1"/>
</dbReference>
<evidence type="ECO:0000313" key="6">
    <source>
        <dbReference type="EMBL" id="ARF68659.1"/>
    </source>
</evidence>
<dbReference type="CDD" id="cd04301">
    <property type="entry name" value="NAT_SF"/>
    <property type="match status" value="1"/>
</dbReference>
<evidence type="ECO:0000256" key="3">
    <source>
        <dbReference type="ARBA" id="ARBA00022679"/>
    </source>
</evidence>
<reference evidence="6 7" key="1">
    <citation type="submission" date="2017-03" db="EMBL/GenBank/DDBJ databases">
        <title>Paenibacillus larvae genome sequencing.</title>
        <authorList>
            <person name="Dingman D.W."/>
        </authorList>
    </citation>
    <scope>NUCLEOTIDE SEQUENCE [LARGE SCALE GENOMIC DNA]</scope>
    <source>
        <strain evidence="6 7">SAG 10367</strain>
    </source>
</reference>
<dbReference type="GO" id="GO:0008080">
    <property type="term" value="F:N-acetyltransferase activity"/>
    <property type="evidence" value="ECO:0007669"/>
    <property type="project" value="InterPro"/>
</dbReference>
<dbReference type="EMBL" id="CP020557">
    <property type="protein sequence ID" value="ARF68659.1"/>
    <property type="molecule type" value="Genomic_DNA"/>
</dbReference>